<dbReference type="GO" id="GO:0046872">
    <property type="term" value="F:metal ion binding"/>
    <property type="evidence" value="ECO:0007669"/>
    <property type="project" value="UniProtKB-ARBA"/>
</dbReference>
<dbReference type="PANTHER" id="PTHR20883">
    <property type="entry name" value="PHYTANOYL-COA DIOXYGENASE DOMAIN CONTAINING 1"/>
    <property type="match status" value="1"/>
</dbReference>
<dbReference type="AlphaFoldDB" id="A0A0D3L1I6"/>
<dbReference type="SUPFAM" id="SSF51197">
    <property type="entry name" value="Clavaminate synthase-like"/>
    <property type="match status" value="1"/>
</dbReference>
<evidence type="ECO:0000256" key="1">
    <source>
        <dbReference type="ARBA" id="ARBA00001962"/>
    </source>
</evidence>
<proteinExistence type="predicted"/>
<evidence type="ECO:0008006" key="5">
    <source>
        <dbReference type="Google" id="ProtNLM"/>
    </source>
</evidence>
<dbReference type="InterPro" id="IPR008775">
    <property type="entry name" value="Phytyl_CoA_dOase-like"/>
</dbReference>
<organism evidence="3 4">
    <name type="scientific">Emiliania huxleyi (strain CCMP1516)</name>
    <dbReference type="NCBI Taxonomy" id="280463"/>
    <lineage>
        <taxon>Eukaryota</taxon>
        <taxon>Haptista</taxon>
        <taxon>Haptophyta</taxon>
        <taxon>Prymnesiophyceae</taxon>
        <taxon>Isochrysidales</taxon>
        <taxon>Noelaerhabdaceae</taxon>
        <taxon>Emiliania</taxon>
    </lineage>
</organism>
<dbReference type="Pfam" id="PF05721">
    <property type="entry name" value="PhyH"/>
    <property type="match status" value="1"/>
</dbReference>
<dbReference type="Gene3D" id="2.60.120.620">
    <property type="entry name" value="q2cbj1_9rhob like domain"/>
    <property type="match status" value="1"/>
</dbReference>
<protein>
    <recommendedName>
        <fullName evidence="5">Phytanoyl-CoA dioxygenase</fullName>
    </recommendedName>
</protein>
<dbReference type="PANTHER" id="PTHR20883:SF48">
    <property type="entry name" value="ECTOINE DIOXYGENASE"/>
    <property type="match status" value="1"/>
</dbReference>
<feature type="region of interest" description="Disordered" evidence="2">
    <location>
        <begin position="1"/>
        <end position="32"/>
    </location>
</feature>
<feature type="compositionally biased region" description="Polar residues" evidence="2">
    <location>
        <begin position="170"/>
        <end position="179"/>
    </location>
</feature>
<keyword evidence="4" id="KW-1185">Reference proteome</keyword>
<dbReference type="Proteomes" id="UP000013827">
    <property type="component" value="Unassembled WGS sequence"/>
</dbReference>
<dbReference type="KEGG" id="ehx:EMIHUDRAFT_194440"/>
<name>A0A0D3L1I6_EMIH1</name>
<reference evidence="4" key="1">
    <citation type="journal article" date="2013" name="Nature">
        <title>Pan genome of the phytoplankton Emiliania underpins its global distribution.</title>
        <authorList>
            <person name="Read B.A."/>
            <person name="Kegel J."/>
            <person name="Klute M.J."/>
            <person name="Kuo A."/>
            <person name="Lefebvre S.C."/>
            <person name="Maumus F."/>
            <person name="Mayer C."/>
            <person name="Miller J."/>
            <person name="Monier A."/>
            <person name="Salamov A."/>
            <person name="Young J."/>
            <person name="Aguilar M."/>
            <person name="Claverie J.M."/>
            <person name="Frickenhaus S."/>
            <person name="Gonzalez K."/>
            <person name="Herman E.K."/>
            <person name="Lin Y.C."/>
            <person name="Napier J."/>
            <person name="Ogata H."/>
            <person name="Sarno A.F."/>
            <person name="Shmutz J."/>
            <person name="Schroeder D."/>
            <person name="de Vargas C."/>
            <person name="Verret F."/>
            <person name="von Dassow P."/>
            <person name="Valentin K."/>
            <person name="Van de Peer Y."/>
            <person name="Wheeler G."/>
            <person name="Dacks J.B."/>
            <person name="Delwiche C.F."/>
            <person name="Dyhrman S.T."/>
            <person name="Glockner G."/>
            <person name="John U."/>
            <person name="Richards T."/>
            <person name="Worden A.Z."/>
            <person name="Zhang X."/>
            <person name="Grigoriev I.V."/>
            <person name="Allen A.E."/>
            <person name="Bidle K."/>
            <person name="Borodovsky M."/>
            <person name="Bowler C."/>
            <person name="Brownlee C."/>
            <person name="Cock J.M."/>
            <person name="Elias M."/>
            <person name="Gladyshev V.N."/>
            <person name="Groth M."/>
            <person name="Guda C."/>
            <person name="Hadaegh A."/>
            <person name="Iglesias-Rodriguez M.D."/>
            <person name="Jenkins J."/>
            <person name="Jones B.M."/>
            <person name="Lawson T."/>
            <person name="Leese F."/>
            <person name="Lindquist E."/>
            <person name="Lobanov A."/>
            <person name="Lomsadze A."/>
            <person name="Malik S.B."/>
            <person name="Marsh M.E."/>
            <person name="Mackinder L."/>
            <person name="Mock T."/>
            <person name="Mueller-Roeber B."/>
            <person name="Pagarete A."/>
            <person name="Parker M."/>
            <person name="Probert I."/>
            <person name="Quesneville H."/>
            <person name="Raines C."/>
            <person name="Rensing S.A."/>
            <person name="Riano-Pachon D.M."/>
            <person name="Richier S."/>
            <person name="Rokitta S."/>
            <person name="Shiraiwa Y."/>
            <person name="Soanes D.M."/>
            <person name="van der Giezen M."/>
            <person name="Wahlund T.M."/>
            <person name="Williams B."/>
            <person name="Wilson W."/>
            <person name="Wolfe G."/>
            <person name="Wurch L.L."/>
        </authorList>
    </citation>
    <scope>NUCLEOTIDE SEQUENCE</scope>
</reference>
<evidence type="ECO:0000313" key="4">
    <source>
        <dbReference type="Proteomes" id="UP000013827"/>
    </source>
</evidence>
<feature type="region of interest" description="Disordered" evidence="2">
    <location>
        <begin position="161"/>
        <end position="204"/>
    </location>
</feature>
<evidence type="ECO:0000256" key="2">
    <source>
        <dbReference type="SAM" id="MobiDB-lite"/>
    </source>
</evidence>
<dbReference type="RefSeq" id="XP_005794300.1">
    <property type="nucleotide sequence ID" value="XM_005794243.1"/>
</dbReference>
<comment type="cofactor">
    <cofactor evidence="1">
        <name>Fe cation</name>
        <dbReference type="ChEBI" id="CHEBI:24875"/>
    </cofactor>
</comment>
<evidence type="ECO:0000313" key="3">
    <source>
        <dbReference type="EnsemblProtists" id="EOD41871"/>
    </source>
</evidence>
<dbReference type="GO" id="GO:0016491">
    <property type="term" value="F:oxidoreductase activity"/>
    <property type="evidence" value="ECO:0007669"/>
    <property type="project" value="UniProtKB-ARBA"/>
</dbReference>
<dbReference type="PaxDb" id="2903-EOD41871"/>
<dbReference type="EnsemblProtists" id="EOD41871">
    <property type="protein sequence ID" value="EOD41871"/>
    <property type="gene ID" value="EMIHUDRAFT_194440"/>
</dbReference>
<accession>A0A0D3L1I6</accession>
<dbReference type="GeneID" id="17287141"/>
<dbReference type="HOGENOM" id="CLU_632283_0_0_1"/>
<reference evidence="3" key="2">
    <citation type="submission" date="2024-10" db="UniProtKB">
        <authorList>
            <consortium name="EnsemblProtists"/>
        </authorList>
    </citation>
    <scope>IDENTIFICATION</scope>
</reference>
<sequence length="434" mass="48006">MRAGSTRPLVIDQRERDEAAAQGGHASPAPSGFVARQAANFNKRSAFAIRSVSRSVFDEQPAVPLWMDEQPAERGEEPPPDTSTTTFLPSWNTKERLDGLEAIATAQGFDIPAAEKQLREKGWVILRGVYSPEQVAAFTKAYDESWEDAKAALRRTEATRYWEPKGDNGSGTCTPSSAASEDGAECETSGRGPDGSQSNGCQPRTLDLTEMCDLTNNDPAKGAPGRSSVLVKTGPGRYELCHRMQDGVFAGPEYHEPPALGALMRRMLQEDYTHYNMALISEQKNPNGAWHRDSYDLWGESKGDVWIDGTLPPFYFTTLAPLGRMDERNGATEIISGSHHLAAAAVQRGILAHGGREPFLAHEDSVQMCADAGDIVVFDGRAYHRGLANDSDEPRRVLCQVWHKMWYSDYATRERDFPWGTPVMRHQEFVRDDS</sequence>